<dbReference type="GO" id="GO:0016757">
    <property type="term" value="F:glycosyltransferase activity"/>
    <property type="evidence" value="ECO:0007669"/>
    <property type="project" value="InterPro"/>
</dbReference>
<dbReference type="Pfam" id="PF13439">
    <property type="entry name" value="Glyco_transf_4"/>
    <property type="match status" value="1"/>
</dbReference>
<dbReference type="SUPFAM" id="SSF53756">
    <property type="entry name" value="UDP-Glycosyltransferase/glycogen phosphorylase"/>
    <property type="match status" value="1"/>
</dbReference>
<dbReference type="AlphaFoldDB" id="A0A918W1P1"/>
<gene>
    <name evidence="3" type="ORF">GCM10007103_33880</name>
</gene>
<dbReference type="EMBL" id="BMXB01000023">
    <property type="protein sequence ID" value="GHA50354.1"/>
    <property type="molecule type" value="Genomic_DNA"/>
</dbReference>
<evidence type="ECO:0000259" key="2">
    <source>
        <dbReference type="Pfam" id="PF13439"/>
    </source>
</evidence>
<dbReference type="InterPro" id="IPR028098">
    <property type="entry name" value="Glyco_trans_4-like_N"/>
</dbReference>
<dbReference type="InterPro" id="IPR050194">
    <property type="entry name" value="Glycosyltransferase_grp1"/>
</dbReference>
<accession>A0A918W1P1</accession>
<dbReference type="InterPro" id="IPR001296">
    <property type="entry name" value="Glyco_trans_1"/>
</dbReference>
<dbReference type="PANTHER" id="PTHR45947">
    <property type="entry name" value="SULFOQUINOVOSYL TRANSFERASE SQD2"/>
    <property type="match status" value="1"/>
</dbReference>
<proteinExistence type="predicted"/>
<name>A0A918W1P1_9FLAO</name>
<sequence>MHLGFLTPEYPHPRVLSSAGIGTSIGNMTDALAAEGVTVSIFVYGQKEDAVFTENGIKFHLIRQRKFRLAGWFLYRKFLQNYLNNFIVVDKIEAIEAPDWTGITAFMKLRCPLVIRMNGSDAYFCKLEGRPQKKKNFWFEKEALKDADRLLSVSEFTAKQTAEIFKLKKNISVIPNSVDTEYFNPYSKDIVPDTLLYFGSLIRKKGVLELAQIFNIVVEQKPEVKLLLLGKDVNDIFENKSTLELFQQKLSPEAKGQVQHIPGVAYERIREYIASAAVVVLPSFAEALPMTWLEAMAMEKALVTSNIGWAKEVMIYGETGYTEDPTNHFAYAEKILRLLQAPERAQQMGKAAREQVVKKFSTEVIVQRNNKFYKGVVGK</sequence>
<protein>
    <submittedName>
        <fullName evidence="3">Glycoside hydrolase</fullName>
    </submittedName>
</protein>
<evidence type="ECO:0000313" key="4">
    <source>
        <dbReference type="Proteomes" id="UP000610456"/>
    </source>
</evidence>
<dbReference type="PANTHER" id="PTHR45947:SF3">
    <property type="entry name" value="SULFOQUINOVOSYL TRANSFERASE SQD2"/>
    <property type="match status" value="1"/>
</dbReference>
<keyword evidence="3" id="KW-0378">Hydrolase</keyword>
<keyword evidence="4" id="KW-1185">Reference proteome</keyword>
<dbReference type="RefSeq" id="WP_189606254.1">
    <property type="nucleotide sequence ID" value="NZ_BMXB01000023.1"/>
</dbReference>
<dbReference type="GO" id="GO:0016787">
    <property type="term" value="F:hydrolase activity"/>
    <property type="evidence" value="ECO:0007669"/>
    <property type="project" value="UniProtKB-KW"/>
</dbReference>
<reference evidence="3" key="1">
    <citation type="journal article" date="2014" name="Int. J. Syst. Evol. Microbiol.">
        <title>Complete genome sequence of Corynebacterium casei LMG S-19264T (=DSM 44701T), isolated from a smear-ripened cheese.</title>
        <authorList>
            <consortium name="US DOE Joint Genome Institute (JGI-PGF)"/>
            <person name="Walter F."/>
            <person name="Albersmeier A."/>
            <person name="Kalinowski J."/>
            <person name="Ruckert C."/>
        </authorList>
    </citation>
    <scope>NUCLEOTIDE SEQUENCE</scope>
    <source>
        <strain evidence="3">KCTC 12719</strain>
    </source>
</reference>
<dbReference type="Gene3D" id="3.40.50.2000">
    <property type="entry name" value="Glycogen Phosphorylase B"/>
    <property type="match status" value="2"/>
</dbReference>
<comment type="caution">
    <text evidence="3">The sequence shown here is derived from an EMBL/GenBank/DDBJ whole genome shotgun (WGS) entry which is preliminary data.</text>
</comment>
<dbReference type="Pfam" id="PF00534">
    <property type="entry name" value="Glycos_transf_1"/>
    <property type="match status" value="1"/>
</dbReference>
<dbReference type="Proteomes" id="UP000610456">
    <property type="component" value="Unassembled WGS sequence"/>
</dbReference>
<organism evidence="3 4">
    <name type="scientific">Salinimicrobium marinum</name>
    <dbReference type="NCBI Taxonomy" id="680283"/>
    <lineage>
        <taxon>Bacteria</taxon>
        <taxon>Pseudomonadati</taxon>
        <taxon>Bacteroidota</taxon>
        <taxon>Flavobacteriia</taxon>
        <taxon>Flavobacteriales</taxon>
        <taxon>Flavobacteriaceae</taxon>
        <taxon>Salinimicrobium</taxon>
    </lineage>
</organism>
<evidence type="ECO:0000259" key="1">
    <source>
        <dbReference type="Pfam" id="PF00534"/>
    </source>
</evidence>
<dbReference type="CDD" id="cd03801">
    <property type="entry name" value="GT4_PimA-like"/>
    <property type="match status" value="1"/>
</dbReference>
<feature type="domain" description="Glycosyltransferase subfamily 4-like N-terminal" evidence="2">
    <location>
        <begin position="20"/>
        <end position="181"/>
    </location>
</feature>
<reference evidence="3" key="2">
    <citation type="submission" date="2020-09" db="EMBL/GenBank/DDBJ databases">
        <authorList>
            <person name="Sun Q."/>
            <person name="Kim S."/>
        </authorList>
    </citation>
    <scope>NUCLEOTIDE SEQUENCE</scope>
    <source>
        <strain evidence="3">KCTC 12719</strain>
    </source>
</reference>
<evidence type="ECO:0000313" key="3">
    <source>
        <dbReference type="EMBL" id="GHA50354.1"/>
    </source>
</evidence>
<feature type="domain" description="Glycosyl transferase family 1" evidence="1">
    <location>
        <begin position="191"/>
        <end position="354"/>
    </location>
</feature>